<evidence type="ECO:0000256" key="3">
    <source>
        <dbReference type="ARBA" id="ARBA00022837"/>
    </source>
</evidence>
<gene>
    <name evidence="8" type="ORF">PGLA1383_LOCUS43665</name>
</gene>
<protein>
    <recommendedName>
        <fullName evidence="7">EF-hand domain-containing protein</fullName>
    </recommendedName>
</protein>
<dbReference type="OrthoDB" id="416585at2759"/>
<dbReference type="Gene3D" id="1.10.238.10">
    <property type="entry name" value="EF-hand"/>
    <property type="match status" value="1"/>
</dbReference>
<dbReference type="InterPro" id="IPR002048">
    <property type="entry name" value="EF_hand_dom"/>
</dbReference>
<evidence type="ECO:0000259" key="7">
    <source>
        <dbReference type="PROSITE" id="PS50222"/>
    </source>
</evidence>
<dbReference type="GO" id="GO:0005216">
    <property type="term" value="F:monoatomic ion channel activity"/>
    <property type="evidence" value="ECO:0007669"/>
    <property type="project" value="InterPro"/>
</dbReference>
<comment type="subcellular location">
    <subcellularLocation>
        <location evidence="1">Membrane</location>
        <topology evidence="1">Multi-pass membrane protein</topology>
    </subcellularLocation>
</comment>
<dbReference type="OMA" id="QAHIHRI"/>
<feature type="domain" description="EF-hand" evidence="7">
    <location>
        <begin position="182"/>
        <end position="217"/>
    </location>
</feature>
<feature type="transmembrane region" description="Helical" evidence="6">
    <location>
        <begin position="15"/>
        <end position="42"/>
    </location>
</feature>
<keyword evidence="3" id="KW-0106">Calcium</keyword>
<evidence type="ECO:0000256" key="5">
    <source>
        <dbReference type="ARBA" id="ARBA00023136"/>
    </source>
</evidence>
<feature type="transmembrane region" description="Helical" evidence="6">
    <location>
        <begin position="102"/>
        <end position="125"/>
    </location>
</feature>
<evidence type="ECO:0000313" key="8">
    <source>
        <dbReference type="EMBL" id="CAE8626772.1"/>
    </source>
</evidence>
<dbReference type="PROSITE" id="PS00018">
    <property type="entry name" value="EF_HAND_1"/>
    <property type="match status" value="1"/>
</dbReference>
<dbReference type="SUPFAM" id="SSF47473">
    <property type="entry name" value="EF-hand"/>
    <property type="match status" value="1"/>
</dbReference>
<name>A0A813GK01_POLGL</name>
<dbReference type="AlphaFoldDB" id="A0A813GK01"/>
<comment type="caution">
    <text evidence="8">The sequence shown here is derived from an EMBL/GenBank/DDBJ whole genome shotgun (WGS) entry which is preliminary data.</text>
</comment>
<keyword evidence="4 6" id="KW-1133">Transmembrane helix</keyword>
<dbReference type="PROSITE" id="PS50222">
    <property type="entry name" value="EF_HAND_2"/>
    <property type="match status" value="1"/>
</dbReference>
<feature type="transmembrane region" description="Helical" evidence="6">
    <location>
        <begin position="62"/>
        <end position="82"/>
    </location>
</feature>
<organism evidence="8 9">
    <name type="scientific">Polarella glacialis</name>
    <name type="common">Dinoflagellate</name>
    <dbReference type="NCBI Taxonomy" id="89957"/>
    <lineage>
        <taxon>Eukaryota</taxon>
        <taxon>Sar</taxon>
        <taxon>Alveolata</taxon>
        <taxon>Dinophyceae</taxon>
        <taxon>Suessiales</taxon>
        <taxon>Suessiaceae</taxon>
        <taxon>Polarella</taxon>
    </lineage>
</organism>
<keyword evidence="9" id="KW-1185">Reference proteome</keyword>
<proteinExistence type="predicted"/>
<evidence type="ECO:0000256" key="1">
    <source>
        <dbReference type="ARBA" id="ARBA00004141"/>
    </source>
</evidence>
<sequence>MVRLVRLVPELKSMVFLIGASLSSFVWAAMLMLLIMYCLAVYFTIMASEADVPDSQKPFAHLYWGSVGGSMLSLFMAVAGGADWHQFLLVFGEGSLLYVLNSLVLSIYVGFAILVMLNLVTGVLVEGAQNIIRSEKETALARMAAQIFVTAGKKSEDEMTNKEFDKIMHSAVMKKYCHEIGMTLDEAENLFEFLDRDDSGSISIAEFVQGCLRLRGPAKALDLAELRLWSKDKSQDTLQSIRSLHVIVSQLAYNQALLFRSPASEPPPELQIEEHRRAICTSGVLV</sequence>
<dbReference type="InterPro" id="IPR005821">
    <property type="entry name" value="Ion_trans_dom"/>
</dbReference>
<keyword evidence="2 6" id="KW-0812">Transmembrane</keyword>
<dbReference type="Pfam" id="PF00520">
    <property type="entry name" value="Ion_trans"/>
    <property type="match status" value="1"/>
</dbReference>
<evidence type="ECO:0000256" key="2">
    <source>
        <dbReference type="ARBA" id="ARBA00022692"/>
    </source>
</evidence>
<dbReference type="Proteomes" id="UP000654075">
    <property type="component" value="Unassembled WGS sequence"/>
</dbReference>
<evidence type="ECO:0000313" key="9">
    <source>
        <dbReference type="Proteomes" id="UP000654075"/>
    </source>
</evidence>
<dbReference type="Gene3D" id="1.10.287.70">
    <property type="match status" value="1"/>
</dbReference>
<accession>A0A813GK01</accession>
<keyword evidence="5 6" id="KW-0472">Membrane</keyword>
<dbReference type="EMBL" id="CAJNNV010029031">
    <property type="protein sequence ID" value="CAE8626772.1"/>
    <property type="molecule type" value="Genomic_DNA"/>
</dbReference>
<evidence type="ECO:0000256" key="4">
    <source>
        <dbReference type="ARBA" id="ARBA00022989"/>
    </source>
</evidence>
<dbReference type="InterPro" id="IPR018247">
    <property type="entry name" value="EF_Hand_1_Ca_BS"/>
</dbReference>
<dbReference type="GO" id="GO:0016020">
    <property type="term" value="C:membrane"/>
    <property type="evidence" value="ECO:0007669"/>
    <property type="project" value="UniProtKB-SubCell"/>
</dbReference>
<dbReference type="InterPro" id="IPR011992">
    <property type="entry name" value="EF-hand-dom_pair"/>
</dbReference>
<reference evidence="8" key="1">
    <citation type="submission" date="2021-02" db="EMBL/GenBank/DDBJ databases">
        <authorList>
            <person name="Dougan E. K."/>
            <person name="Rhodes N."/>
            <person name="Thang M."/>
            <person name="Chan C."/>
        </authorList>
    </citation>
    <scope>NUCLEOTIDE SEQUENCE</scope>
</reference>
<evidence type="ECO:0000256" key="6">
    <source>
        <dbReference type="SAM" id="Phobius"/>
    </source>
</evidence>
<dbReference type="GO" id="GO:0005509">
    <property type="term" value="F:calcium ion binding"/>
    <property type="evidence" value="ECO:0007669"/>
    <property type="project" value="InterPro"/>
</dbReference>